<gene>
    <name evidence="1" type="ORF">TSOC_003177</name>
</gene>
<accession>A0A2J8AC70</accession>
<organism evidence="1 2">
    <name type="scientific">Tetrabaena socialis</name>
    <dbReference type="NCBI Taxonomy" id="47790"/>
    <lineage>
        <taxon>Eukaryota</taxon>
        <taxon>Viridiplantae</taxon>
        <taxon>Chlorophyta</taxon>
        <taxon>core chlorophytes</taxon>
        <taxon>Chlorophyceae</taxon>
        <taxon>CS clade</taxon>
        <taxon>Chlamydomonadales</taxon>
        <taxon>Tetrabaenaceae</taxon>
        <taxon>Tetrabaena</taxon>
    </lineage>
</organism>
<protein>
    <submittedName>
        <fullName evidence="1">Uncharacterized protein</fullName>
    </submittedName>
</protein>
<dbReference type="AlphaFoldDB" id="A0A2J8AC70"/>
<evidence type="ECO:0000313" key="2">
    <source>
        <dbReference type="Proteomes" id="UP000236333"/>
    </source>
</evidence>
<comment type="caution">
    <text evidence="1">The sequence shown here is derived from an EMBL/GenBank/DDBJ whole genome shotgun (WGS) entry which is preliminary data.</text>
</comment>
<proteinExistence type="predicted"/>
<reference evidence="1 2" key="1">
    <citation type="journal article" date="2017" name="Mol. Biol. Evol.">
        <title>The 4-celled Tetrabaena socialis nuclear genome reveals the essential components for genetic control of cell number at the origin of multicellularity in the volvocine lineage.</title>
        <authorList>
            <person name="Featherston J."/>
            <person name="Arakaki Y."/>
            <person name="Hanschen E.R."/>
            <person name="Ferris P.J."/>
            <person name="Michod R.E."/>
            <person name="Olson B.J.S.C."/>
            <person name="Nozaki H."/>
            <person name="Durand P.M."/>
        </authorList>
    </citation>
    <scope>NUCLEOTIDE SEQUENCE [LARGE SCALE GENOMIC DNA]</scope>
    <source>
        <strain evidence="1 2">NIES-571</strain>
    </source>
</reference>
<dbReference type="Proteomes" id="UP000236333">
    <property type="component" value="Unassembled WGS sequence"/>
</dbReference>
<evidence type="ECO:0000313" key="1">
    <source>
        <dbReference type="EMBL" id="PNH10115.1"/>
    </source>
</evidence>
<keyword evidence="2" id="KW-1185">Reference proteome</keyword>
<dbReference type="EMBL" id="PGGS01000066">
    <property type="protein sequence ID" value="PNH10115.1"/>
    <property type="molecule type" value="Genomic_DNA"/>
</dbReference>
<sequence>MERNVGAIVATGAQWPTGTCRSPPRLQYPKILVLSVDAERVVDTGAYGLSTLPRADVSVTHIHTEGGDPAPVRPSTSDVRSGDILRLRGEAPYSPFGDMQLTAVREDAAAQRRTVWRELRLRMDAAQPVEGRVLHGAKP</sequence>
<dbReference type="OrthoDB" id="546735at2759"/>
<name>A0A2J8AC70_9CHLO</name>